<reference evidence="2 3" key="1">
    <citation type="submission" date="2019-04" db="EMBL/GenBank/DDBJ databases">
        <title>Fungal friends and foes A comparative genomics study of 23 Aspergillus species from section Flavi.</title>
        <authorList>
            <consortium name="DOE Joint Genome Institute"/>
            <person name="Kjaerbolling I."/>
            <person name="Vesth T.C."/>
            <person name="Frisvad J.C."/>
            <person name="Nybo J.L."/>
            <person name="Theobald S."/>
            <person name="Kildgaard S."/>
            <person name="Petersen T.I."/>
            <person name="Kuo A."/>
            <person name="Sato A."/>
            <person name="Lyhne E.K."/>
            <person name="Kogle M.E."/>
            <person name="Wiebenga A."/>
            <person name="Kun R.S."/>
            <person name="Lubbers R.J."/>
            <person name="Makela M.R."/>
            <person name="Barry K."/>
            <person name="Chovatia M."/>
            <person name="Clum A."/>
            <person name="Daum C."/>
            <person name="Haridas S."/>
            <person name="He G."/>
            <person name="LaButti K."/>
            <person name="Lipzen A."/>
            <person name="Mondo S."/>
            <person name="Pangilinan J."/>
            <person name="Riley R."/>
            <person name="Salamov A."/>
            <person name="Simmons B.A."/>
            <person name="Magnuson J.K."/>
            <person name="Henrissat B."/>
            <person name="Mortensen U.H."/>
            <person name="Larsen T.O."/>
            <person name="De vries R.P."/>
            <person name="Grigoriev I.V."/>
            <person name="Machida M."/>
            <person name="Baker S.E."/>
            <person name="Andersen M.R."/>
        </authorList>
    </citation>
    <scope>NUCLEOTIDE SEQUENCE [LARGE SCALE GENOMIC DNA]</scope>
    <source>
        <strain evidence="2 3">CBS 126849</strain>
    </source>
</reference>
<dbReference type="AlphaFoldDB" id="A0A5N6EPZ5"/>
<feature type="region of interest" description="Disordered" evidence="1">
    <location>
        <begin position="1"/>
        <end position="45"/>
    </location>
</feature>
<organism evidence="2 3">
    <name type="scientific">Aspergillus novoparasiticus</name>
    <dbReference type="NCBI Taxonomy" id="986946"/>
    <lineage>
        <taxon>Eukaryota</taxon>
        <taxon>Fungi</taxon>
        <taxon>Dikarya</taxon>
        <taxon>Ascomycota</taxon>
        <taxon>Pezizomycotina</taxon>
        <taxon>Eurotiomycetes</taxon>
        <taxon>Eurotiomycetidae</taxon>
        <taxon>Eurotiales</taxon>
        <taxon>Aspergillaceae</taxon>
        <taxon>Aspergillus</taxon>
        <taxon>Aspergillus subgen. Circumdati</taxon>
    </lineage>
</organism>
<proteinExistence type="predicted"/>
<gene>
    <name evidence="2" type="ORF">BDV33DRAFT_173846</name>
</gene>
<name>A0A5N6EPZ5_9EURO</name>
<protein>
    <submittedName>
        <fullName evidence="2">Uncharacterized protein</fullName>
    </submittedName>
</protein>
<evidence type="ECO:0000256" key="1">
    <source>
        <dbReference type="SAM" id="MobiDB-lite"/>
    </source>
</evidence>
<dbReference type="Proteomes" id="UP000326799">
    <property type="component" value="Unassembled WGS sequence"/>
</dbReference>
<evidence type="ECO:0000313" key="2">
    <source>
        <dbReference type="EMBL" id="KAB8219387.1"/>
    </source>
</evidence>
<sequence>MPALRSQTSDIKQKRQNSPRQRQKRNLQPKPRNLSSVQRVRSPSNAVLRSKSYVPTVIAIPACPNCLRAPSTAVAISGRQDAVSRRSRFGSPVRA</sequence>
<evidence type="ECO:0000313" key="3">
    <source>
        <dbReference type="Proteomes" id="UP000326799"/>
    </source>
</evidence>
<accession>A0A5N6EPZ5</accession>
<feature type="compositionally biased region" description="Basic residues" evidence="1">
    <location>
        <begin position="14"/>
        <end position="27"/>
    </location>
</feature>
<feature type="compositionally biased region" description="Polar residues" evidence="1">
    <location>
        <begin position="33"/>
        <end position="45"/>
    </location>
</feature>
<feature type="compositionally biased region" description="Polar residues" evidence="1">
    <location>
        <begin position="1"/>
        <end position="13"/>
    </location>
</feature>
<dbReference type="EMBL" id="ML733439">
    <property type="protein sequence ID" value="KAB8219387.1"/>
    <property type="molecule type" value="Genomic_DNA"/>
</dbReference>
<keyword evidence="3" id="KW-1185">Reference proteome</keyword>